<dbReference type="GO" id="GO:0008233">
    <property type="term" value="F:peptidase activity"/>
    <property type="evidence" value="ECO:0007669"/>
    <property type="project" value="InterPro"/>
</dbReference>
<dbReference type="InParanoid" id="A0A317ZGR6"/>
<dbReference type="GO" id="GO:0005524">
    <property type="term" value="F:ATP binding"/>
    <property type="evidence" value="ECO:0007669"/>
    <property type="project" value="InterPro"/>
</dbReference>
<proteinExistence type="predicted"/>
<sequence length="417" mass="46692">MIKVARVGFVILISLAVTLSADDLKSEQIWKSVDGRKITASLLEIDPAAKTAKLRRNDGMVFTIGFDQFASADAAKLRDAAEEMLDQKAEATPVANTEKEQGRKELPGDFELEDVPMVRQKGSYCVPASAAMIAGFHNIDTDQDQIAFLSSEGSFNNRGTNPRDMFLAMKKLGFDGRALYWSKPEDFRKSVLPSIRKALVEHGPIYISFKPGVFGDSGHGCIIIGYHDRKEELIFHNPWGNVFEKGYDDVASQARGIVLIFAPEPAPIASEAFVKRIQDIVPKFDGSILQVARILKTKEQRHELVWCSRRDARDDERFAADTARDDGRKILDLAFHRNPAVLLPGNDEGKTVKYYFVTRPPEGGARFMAREITPEGWTEPELVTLGSLTRAWPTLIESDNPEKFIWELPMIELHPDD</sequence>
<protein>
    <recommendedName>
        <fullName evidence="2">Peptidase C39 domain-containing protein</fullName>
    </recommendedName>
</protein>
<accession>A0A317ZGR6</accession>
<dbReference type="Gene3D" id="3.90.70.10">
    <property type="entry name" value="Cysteine proteinases"/>
    <property type="match status" value="1"/>
</dbReference>
<feature type="chain" id="PRO_5016279716" description="Peptidase C39 domain-containing protein" evidence="1">
    <location>
        <begin position="22"/>
        <end position="417"/>
    </location>
</feature>
<dbReference type="Pfam" id="PF13529">
    <property type="entry name" value="Peptidase_C39_2"/>
    <property type="match status" value="1"/>
</dbReference>
<dbReference type="InterPro" id="IPR005074">
    <property type="entry name" value="Peptidase_C39"/>
</dbReference>
<evidence type="ECO:0000313" key="3">
    <source>
        <dbReference type="EMBL" id="PXA04102.1"/>
    </source>
</evidence>
<evidence type="ECO:0000313" key="4">
    <source>
        <dbReference type="Proteomes" id="UP000247099"/>
    </source>
</evidence>
<gene>
    <name evidence="3" type="ORF">DDZ13_08675</name>
</gene>
<keyword evidence="4" id="KW-1185">Reference proteome</keyword>
<reference evidence="3 4" key="1">
    <citation type="submission" date="2018-05" db="EMBL/GenBank/DDBJ databases">
        <title>Coraliomargarita sinensis sp. nov., isolated from a marine solar saltern.</title>
        <authorList>
            <person name="Zhou L.Y."/>
        </authorList>
    </citation>
    <scope>NUCLEOTIDE SEQUENCE [LARGE SCALE GENOMIC DNA]</scope>
    <source>
        <strain evidence="3 4">WN38</strain>
    </source>
</reference>
<feature type="domain" description="Peptidase C39" evidence="2">
    <location>
        <begin position="119"/>
        <end position="261"/>
    </location>
</feature>
<dbReference type="Proteomes" id="UP000247099">
    <property type="component" value="Unassembled WGS sequence"/>
</dbReference>
<comment type="caution">
    <text evidence="3">The sequence shown here is derived from an EMBL/GenBank/DDBJ whole genome shotgun (WGS) entry which is preliminary data.</text>
</comment>
<evidence type="ECO:0000256" key="1">
    <source>
        <dbReference type="SAM" id="SignalP"/>
    </source>
</evidence>
<dbReference type="EMBL" id="QHJQ01000005">
    <property type="protein sequence ID" value="PXA04102.1"/>
    <property type="molecule type" value="Genomic_DNA"/>
</dbReference>
<dbReference type="RefSeq" id="WP_110131049.1">
    <property type="nucleotide sequence ID" value="NZ_QHJQ01000005.1"/>
</dbReference>
<dbReference type="AlphaFoldDB" id="A0A317ZGR6"/>
<dbReference type="GO" id="GO:0016020">
    <property type="term" value="C:membrane"/>
    <property type="evidence" value="ECO:0007669"/>
    <property type="project" value="InterPro"/>
</dbReference>
<dbReference type="PROSITE" id="PS50990">
    <property type="entry name" value="PEPTIDASE_C39"/>
    <property type="match status" value="1"/>
</dbReference>
<dbReference type="GO" id="GO:0006508">
    <property type="term" value="P:proteolysis"/>
    <property type="evidence" value="ECO:0007669"/>
    <property type="project" value="InterPro"/>
</dbReference>
<feature type="signal peptide" evidence="1">
    <location>
        <begin position="1"/>
        <end position="21"/>
    </location>
</feature>
<name>A0A317ZGR6_9BACT</name>
<evidence type="ECO:0000259" key="2">
    <source>
        <dbReference type="PROSITE" id="PS50990"/>
    </source>
</evidence>
<dbReference type="OrthoDB" id="9814129at2"/>
<keyword evidence="1" id="KW-0732">Signal</keyword>
<organism evidence="3 4">
    <name type="scientific">Coraliomargarita sinensis</name>
    <dbReference type="NCBI Taxonomy" id="2174842"/>
    <lineage>
        <taxon>Bacteria</taxon>
        <taxon>Pseudomonadati</taxon>
        <taxon>Verrucomicrobiota</taxon>
        <taxon>Opitutia</taxon>
        <taxon>Puniceicoccales</taxon>
        <taxon>Coraliomargaritaceae</taxon>
        <taxon>Coraliomargarita</taxon>
    </lineage>
</organism>
<dbReference type="InterPro" id="IPR039564">
    <property type="entry name" value="Peptidase_C39-like"/>
</dbReference>